<gene>
    <name evidence="2" type="ORF">ACFQ5K_02710</name>
</gene>
<sequence>MTLKDLSDFSTKEDAIAALFNHLINLKDDSGQFTFETDARKVDDKSWNSWNWPQGVALYGLFRYYELSHKPEVLDAIDQWYDVNLKQPIPASDLNVNGMIPTLTLATLFDHFDTRISNLADYLTQWAEWAIHSLHRTDYRGFEHDTFGNFNDQQLWDDTLMMAVLPLAKIGVVLDRPDYVQEAMQQILVHSKFLMDSETGLWYHSWNFSSSPHSAKVYWGRGNAWITIAIPELIAILGQQMPDAIKNYAVSVLKGQINALLPLQAESGMWRTVLDDPTAYEETSATAGFTYGFKRAKQLGLIQGATVDRAITRGQQALLNQVSPSGHLANVSSGTPVGPDNAFYKQIPVTDMPYGQALAILALAI</sequence>
<dbReference type="RefSeq" id="WP_164506241.1">
    <property type="nucleotide sequence ID" value="NZ_JBHTOK010000011.1"/>
</dbReference>
<dbReference type="Gene3D" id="1.50.10.10">
    <property type="match status" value="1"/>
</dbReference>
<dbReference type="InterPro" id="IPR012341">
    <property type="entry name" value="6hp_glycosidase-like_sf"/>
</dbReference>
<dbReference type="Proteomes" id="UP001597212">
    <property type="component" value="Unassembled WGS sequence"/>
</dbReference>
<evidence type="ECO:0000313" key="2">
    <source>
        <dbReference type="EMBL" id="MFD1440300.1"/>
    </source>
</evidence>
<keyword evidence="3" id="KW-1185">Reference proteome</keyword>
<dbReference type="EMBL" id="JBHTOK010000011">
    <property type="protein sequence ID" value="MFD1440300.1"/>
    <property type="molecule type" value="Genomic_DNA"/>
</dbReference>
<evidence type="ECO:0000313" key="3">
    <source>
        <dbReference type="Proteomes" id="UP001597212"/>
    </source>
</evidence>
<dbReference type="InterPro" id="IPR008928">
    <property type="entry name" value="6-hairpin_glycosidase_sf"/>
</dbReference>
<keyword evidence="1 2" id="KW-0378">Hydrolase</keyword>
<accession>A0ABW4CUN1</accession>
<dbReference type="PANTHER" id="PTHR33886:SF8">
    <property type="entry name" value="UNSATURATED RHAMNOGALACTURONAN HYDROLASE (EUROFUNG)"/>
    <property type="match status" value="1"/>
</dbReference>
<protein>
    <submittedName>
        <fullName evidence="2">Glycoside hydrolase family 105 protein</fullName>
    </submittedName>
</protein>
<organism evidence="2 3">
    <name type="scientific">Lacticaseibacillus hegangensis</name>
    <dbReference type="NCBI Taxonomy" id="2486010"/>
    <lineage>
        <taxon>Bacteria</taxon>
        <taxon>Bacillati</taxon>
        <taxon>Bacillota</taxon>
        <taxon>Bacilli</taxon>
        <taxon>Lactobacillales</taxon>
        <taxon>Lactobacillaceae</taxon>
        <taxon>Lacticaseibacillus</taxon>
    </lineage>
</organism>
<dbReference type="InterPro" id="IPR010905">
    <property type="entry name" value="Glyco_hydro_88"/>
</dbReference>
<dbReference type="InterPro" id="IPR052043">
    <property type="entry name" value="PolySaccharide_Degr_Enz"/>
</dbReference>
<dbReference type="GO" id="GO:0016787">
    <property type="term" value="F:hydrolase activity"/>
    <property type="evidence" value="ECO:0007669"/>
    <property type="project" value="UniProtKB-KW"/>
</dbReference>
<name>A0ABW4CUN1_9LACO</name>
<dbReference type="SUPFAM" id="SSF48208">
    <property type="entry name" value="Six-hairpin glycosidases"/>
    <property type="match status" value="1"/>
</dbReference>
<dbReference type="PANTHER" id="PTHR33886">
    <property type="entry name" value="UNSATURATED RHAMNOGALACTURONAN HYDROLASE (EUROFUNG)"/>
    <property type="match status" value="1"/>
</dbReference>
<reference evidence="3" key="1">
    <citation type="journal article" date="2019" name="Int. J. Syst. Evol. Microbiol.">
        <title>The Global Catalogue of Microorganisms (GCM) 10K type strain sequencing project: providing services to taxonomists for standard genome sequencing and annotation.</title>
        <authorList>
            <consortium name="The Broad Institute Genomics Platform"/>
            <consortium name="The Broad Institute Genome Sequencing Center for Infectious Disease"/>
            <person name="Wu L."/>
            <person name="Ma J."/>
        </authorList>
    </citation>
    <scope>NUCLEOTIDE SEQUENCE [LARGE SCALE GENOMIC DNA]</scope>
    <source>
        <strain evidence="3">CCM 8912</strain>
    </source>
</reference>
<dbReference type="Pfam" id="PF07470">
    <property type="entry name" value="Glyco_hydro_88"/>
    <property type="match status" value="1"/>
</dbReference>
<evidence type="ECO:0000256" key="1">
    <source>
        <dbReference type="ARBA" id="ARBA00022801"/>
    </source>
</evidence>
<proteinExistence type="predicted"/>
<comment type="caution">
    <text evidence="2">The sequence shown here is derived from an EMBL/GenBank/DDBJ whole genome shotgun (WGS) entry which is preliminary data.</text>
</comment>